<accession>A0AAF1K9J2</accession>
<dbReference type="GO" id="GO:0052621">
    <property type="term" value="F:diguanylate cyclase activity"/>
    <property type="evidence" value="ECO:0007669"/>
    <property type="project" value="UniProtKB-EC"/>
</dbReference>
<dbReference type="PANTHER" id="PTHR45138:SF9">
    <property type="entry name" value="DIGUANYLATE CYCLASE DGCM-RELATED"/>
    <property type="match status" value="1"/>
</dbReference>
<reference evidence="6" key="2">
    <citation type="journal article" date="2023" name="MicrobiologyOpen">
        <title>Genomics of the tumorigenes clade of the family Rhizobiaceae and description of Rhizobium rhododendri sp. nov.</title>
        <authorList>
            <person name="Kuzmanovic N."/>
            <person name="diCenzo G.C."/>
            <person name="Bunk B."/>
            <person name="Sproeer C."/>
            <person name="Fruehling A."/>
            <person name="Neumann-Schaal M."/>
            <person name="Overmann J."/>
            <person name="Smalla K."/>
        </authorList>
    </citation>
    <scope>NUCLEOTIDE SEQUENCE [LARGE SCALE GENOMIC DNA]</scope>
    <source>
        <strain evidence="6">1078</strain>
        <plasmid evidence="6">unnamed1</plasmid>
    </source>
</reference>
<dbReference type="SMART" id="SM00267">
    <property type="entry name" value="GGDEF"/>
    <property type="match status" value="1"/>
</dbReference>
<dbReference type="KEGG" id="rtu:PR017_24120"/>
<dbReference type="AlphaFoldDB" id="A0AAF1K9J2"/>
<dbReference type="InterPro" id="IPR000160">
    <property type="entry name" value="GGDEF_dom"/>
</dbReference>
<dbReference type="GO" id="GO:1902201">
    <property type="term" value="P:negative regulation of bacterial-type flagellum-dependent cell motility"/>
    <property type="evidence" value="ECO:0007669"/>
    <property type="project" value="TreeGrafter"/>
</dbReference>
<evidence type="ECO:0000256" key="1">
    <source>
        <dbReference type="ARBA" id="ARBA00012528"/>
    </source>
</evidence>
<keyword evidence="6" id="KW-1185">Reference proteome</keyword>
<feature type="transmembrane region" description="Helical" evidence="3">
    <location>
        <begin position="29"/>
        <end position="48"/>
    </location>
</feature>
<dbReference type="PROSITE" id="PS50887">
    <property type="entry name" value="GGDEF"/>
    <property type="match status" value="1"/>
</dbReference>
<dbReference type="InterPro" id="IPR029787">
    <property type="entry name" value="Nucleotide_cyclase"/>
</dbReference>
<comment type="catalytic activity">
    <reaction evidence="2">
        <text>2 GTP = 3',3'-c-di-GMP + 2 diphosphate</text>
        <dbReference type="Rhea" id="RHEA:24898"/>
        <dbReference type="ChEBI" id="CHEBI:33019"/>
        <dbReference type="ChEBI" id="CHEBI:37565"/>
        <dbReference type="ChEBI" id="CHEBI:58805"/>
        <dbReference type="EC" id="2.7.7.65"/>
    </reaction>
</comment>
<dbReference type="EC" id="2.7.7.65" evidence="1"/>
<keyword evidence="3" id="KW-0812">Transmembrane</keyword>
<dbReference type="EMBL" id="CP117258">
    <property type="protein sequence ID" value="WFR98788.1"/>
    <property type="molecule type" value="Genomic_DNA"/>
</dbReference>
<keyword evidence="3" id="KW-0472">Membrane</keyword>
<geneLocation type="plasmid" evidence="5 6">
    <name>unnamed1</name>
</geneLocation>
<dbReference type="Pfam" id="PF00990">
    <property type="entry name" value="GGDEF"/>
    <property type="match status" value="1"/>
</dbReference>
<evidence type="ECO:0000256" key="2">
    <source>
        <dbReference type="ARBA" id="ARBA00034247"/>
    </source>
</evidence>
<dbReference type="CDD" id="cd01949">
    <property type="entry name" value="GGDEF"/>
    <property type="match status" value="1"/>
</dbReference>
<organism evidence="5 6">
    <name type="scientific">Rhizobium tumorigenes</name>
    <dbReference type="NCBI Taxonomy" id="2041385"/>
    <lineage>
        <taxon>Bacteria</taxon>
        <taxon>Pseudomonadati</taxon>
        <taxon>Pseudomonadota</taxon>
        <taxon>Alphaproteobacteria</taxon>
        <taxon>Hyphomicrobiales</taxon>
        <taxon>Rhizobiaceae</taxon>
        <taxon>Rhizobium/Agrobacterium group</taxon>
        <taxon>Rhizobium</taxon>
    </lineage>
</organism>
<name>A0AAF1K9J2_9HYPH</name>
<evidence type="ECO:0000256" key="3">
    <source>
        <dbReference type="SAM" id="Phobius"/>
    </source>
</evidence>
<dbReference type="InterPro" id="IPR043128">
    <property type="entry name" value="Rev_trsase/Diguanyl_cyclase"/>
</dbReference>
<keyword evidence="3" id="KW-1133">Transmembrane helix</keyword>
<protein>
    <recommendedName>
        <fullName evidence="1">diguanylate cyclase</fullName>
        <ecNumber evidence="1">2.7.7.65</ecNumber>
    </recommendedName>
</protein>
<dbReference type="NCBIfam" id="TIGR00254">
    <property type="entry name" value="GGDEF"/>
    <property type="match status" value="1"/>
</dbReference>
<sequence length="276" mass="30246">MTARSVIDQHIKQACETNKFENKRQVFRFALQMAAAVTIVADILNLAAHVSLNVLGLLPYALVPAAVVGLVISTVVASVLTFSVIYVIGLAIHRLTISRSMFERLSRTDMLSGLLNRRAFVDEVSKAPQDASLVLFDIDQFKLINDSYGHDVGDRAICMVSKQLATALSDKHIVARIGGEEFAALIVELTPTERLALVERCRQLIEASNVGDDVAQLRVTVSAGIAERGSHETFQSLFLATDRALYFAKVSGRNRVIHSNQVQELMDKPGERLNGS</sequence>
<dbReference type="PANTHER" id="PTHR45138">
    <property type="entry name" value="REGULATORY COMPONENTS OF SENSORY TRANSDUCTION SYSTEM"/>
    <property type="match status" value="1"/>
</dbReference>
<evidence type="ECO:0000259" key="4">
    <source>
        <dbReference type="PROSITE" id="PS50887"/>
    </source>
</evidence>
<dbReference type="SUPFAM" id="SSF55073">
    <property type="entry name" value="Nucleotide cyclase"/>
    <property type="match status" value="1"/>
</dbReference>
<dbReference type="Gene3D" id="3.30.70.270">
    <property type="match status" value="1"/>
</dbReference>
<gene>
    <name evidence="5" type="ORF">PR017_24120</name>
</gene>
<feature type="transmembrane region" description="Helical" evidence="3">
    <location>
        <begin position="60"/>
        <end position="92"/>
    </location>
</feature>
<dbReference type="GO" id="GO:0043709">
    <property type="term" value="P:cell adhesion involved in single-species biofilm formation"/>
    <property type="evidence" value="ECO:0007669"/>
    <property type="project" value="TreeGrafter"/>
</dbReference>
<reference evidence="5 6" key="1">
    <citation type="journal article" date="2018" name="Sci. Rep.">
        <title>Rhizobium tumorigenes sp. nov., a novel plant tumorigenic bacterium isolated from cane gall tumors on thornless blackberry.</title>
        <authorList>
            <person name="Kuzmanovi N."/>
            <person name="Smalla K."/>
            <person name="Gronow S."/>
            <person name="PuBawska J."/>
        </authorList>
    </citation>
    <scope>NUCLEOTIDE SEQUENCE [LARGE SCALE GENOMIC DNA]</scope>
    <source>
        <strain evidence="5 6">1078</strain>
    </source>
</reference>
<keyword evidence="5" id="KW-0614">Plasmid</keyword>
<dbReference type="RefSeq" id="WP_111218008.1">
    <property type="nucleotide sequence ID" value="NZ_CP117258.1"/>
</dbReference>
<dbReference type="InterPro" id="IPR050469">
    <property type="entry name" value="Diguanylate_Cyclase"/>
</dbReference>
<proteinExistence type="predicted"/>
<evidence type="ECO:0000313" key="5">
    <source>
        <dbReference type="EMBL" id="WFR98788.1"/>
    </source>
</evidence>
<evidence type="ECO:0000313" key="6">
    <source>
        <dbReference type="Proteomes" id="UP000249499"/>
    </source>
</evidence>
<dbReference type="GO" id="GO:0005886">
    <property type="term" value="C:plasma membrane"/>
    <property type="evidence" value="ECO:0007669"/>
    <property type="project" value="TreeGrafter"/>
</dbReference>
<dbReference type="Proteomes" id="UP000249499">
    <property type="component" value="Plasmid unnamed1"/>
</dbReference>
<feature type="domain" description="GGDEF" evidence="4">
    <location>
        <begin position="129"/>
        <end position="261"/>
    </location>
</feature>